<dbReference type="OrthoDB" id="2415936at2759"/>
<dbReference type="PROSITE" id="PS50897">
    <property type="entry name" value="CTLH"/>
    <property type="match status" value="1"/>
</dbReference>
<name>A0A1U7LUB2_NEOID</name>
<comment type="caution">
    <text evidence="2">The sequence shown here is derived from an EMBL/GenBank/DDBJ whole genome shotgun (WGS) entry which is preliminary data.</text>
</comment>
<evidence type="ECO:0000259" key="1">
    <source>
        <dbReference type="PROSITE" id="PS50897"/>
    </source>
</evidence>
<dbReference type="OMA" id="KMILWAQ"/>
<dbReference type="SMART" id="SM00667">
    <property type="entry name" value="LisH"/>
    <property type="match status" value="1"/>
</dbReference>
<dbReference type="Pfam" id="PF08513">
    <property type="entry name" value="LisH"/>
    <property type="match status" value="1"/>
</dbReference>
<accession>A0A1U7LUB2</accession>
<evidence type="ECO:0000313" key="2">
    <source>
        <dbReference type="EMBL" id="OLL26234.1"/>
    </source>
</evidence>
<dbReference type="SMART" id="SM00668">
    <property type="entry name" value="CTLH"/>
    <property type="match status" value="1"/>
</dbReference>
<reference evidence="2 3" key="1">
    <citation type="submission" date="2016-04" db="EMBL/GenBank/DDBJ databases">
        <title>Evolutionary innovation and constraint leading to complex multicellularity in the Ascomycota.</title>
        <authorList>
            <person name="Cisse O."/>
            <person name="Nguyen A."/>
            <person name="Hewitt D.A."/>
            <person name="Jedd G."/>
            <person name="Stajich J.E."/>
        </authorList>
    </citation>
    <scope>NUCLEOTIDE SEQUENCE [LARGE SCALE GENOMIC DNA]</scope>
    <source>
        <strain evidence="2 3">DAH-3</strain>
    </source>
</reference>
<dbReference type="AlphaFoldDB" id="A0A1U7LUB2"/>
<proteinExistence type="predicted"/>
<protein>
    <submittedName>
        <fullName evidence="2">Glucose-induced degradation protein 8</fullName>
    </submittedName>
</protein>
<dbReference type="InterPro" id="IPR006595">
    <property type="entry name" value="CTLH_C"/>
</dbReference>
<sequence>MIYGKIKIKSSSSSSNKKPAYSISEWEAKLDQICVSKQDLNTMIMNYLVVEGYQEAASKFVQEANIELPVDHSHIYERAQIRNSIYQGKIQEAIERINELEPQLLDTNSALHFTLLRLHLIELIRQSATSSSKDIFTALTFATSQLAPRASENPKFVADLERTMALICFPLNNLPSQLKDLIDLDFRKEVATQVNQALLETQECIKEAKIRTLVKLWSWGENKLKQNKIGFPGLNILTGDFVKSE</sequence>
<dbReference type="InterPro" id="IPR006594">
    <property type="entry name" value="LisH"/>
</dbReference>
<dbReference type="Pfam" id="PF10607">
    <property type="entry name" value="CTLH"/>
    <property type="match status" value="1"/>
</dbReference>
<gene>
    <name evidence="2" type="ORF">NEOLI_002382</name>
</gene>
<organism evidence="2 3">
    <name type="scientific">Neolecta irregularis (strain DAH-3)</name>
    <dbReference type="NCBI Taxonomy" id="1198029"/>
    <lineage>
        <taxon>Eukaryota</taxon>
        <taxon>Fungi</taxon>
        <taxon>Dikarya</taxon>
        <taxon>Ascomycota</taxon>
        <taxon>Taphrinomycotina</taxon>
        <taxon>Neolectales</taxon>
        <taxon>Neolectaceae</taxon>
        <taxon>Neolecta</taxon>
    </lineage>
</organism>
<evidence type="ECO:0000313" key="3">
    <source>
        <dbReference type="Proteomes" id="UP000186594"/>
    </source>
</evidence>
<dbReference type="STRING" id="1198029.A0A1U7LUB2"/>
<dbReference type="EMBL" id="LXFE01000214">
    <property type="protein sequence ID" value="OLL26234.1"/>
    <property type="molecule type" value="Genomic_DNA"/>
</dbReference>
<dbReference type="Proteomes" id="UP000186594">
    <property type="component" value="Unassembled WGS sequence"/>
</dbReference>
<dbReference type="PROSITE" id="PS50896">
    <property type="entry name" value="LISH"/>
    <property type="match status" value="1"/>
</dbReference>
<dbReference type="InterPro" id="IPR013144">
    <property type="entry name" value="CRA_dom"/>
</dbReference>
<dbReference type="InterPro" id="IPR024964">
    <property type="entry name" value="CTLH/CRA"/>
</dbReference>
<feature type="domain" description="CTLH" evidence="1">
    <location>
        <begin position="74"/>
        <end position="131"/>
    </location>
</feature>
<dbReference type="PANTHER" id="PTHR12864">
    <property type="entry name" value="RAN BINDING PROTEIN 9-RELATED"/>
    <property type="match status" value="1"/>
</dbReference>
<keyword evidence="3" id="KW-1185">Reference proteome</keyword>
<dbReference type="SMART" id="SM00757">
    <property type="entry name" value="CRA"/>
    <property type="match status" value="1"/>
</dbReference>
<dbReference type="InterPro" id="IPR050618">
    <property type="entry name" value="Ubq-SigPath_Reg"/>
</dbReference>